<dbReference type="AlphaFoldDB" id="A0A1W1IBF9"/>
<dbReference type="SUPFAM" id="SSF53756">
    <property type="entry name" value="UDP-Glycosyltransferase/glycogen phosphorylase"/>
    <property type="match status" value="1"/>
</dbReference>
<dbReference type="InterPro" id="IPR050194">
    <property type="entry name" value="Glycosyltransferase_grp1"/>
</dbReference>
<dbReference type="PANTHER" id="PTHR45947:SF13">
    <property type="entry name" value="TRANSFERASE"/>
    <property type="match status" value="1"/>
</dbReference>
<proteinExistence type="predicted"/>
<dbReference type="GO" id="GO:0016757">
    <property type="term" value="F:glycosyltransferase activity"/>
    <property type="evidence" value="ECO:0007669"/>
    <property type="project" value="TreeGrafter"/>
</dbReference>
<dbReference type="Proteomes" id="UP000192042">
    <property type="component" value="Chromosome I"/>
</dbReference>
<dbReference type="RefSeq" id="WP_172834481.1">
    <property type="nucleotide sequence ID" value="NZ_LT828648.1"/>
</dbReference>
<reference evidence="2 3" key="1">
    <citation type="submission" date="2017-03" db="EMBL/GenBank/DDBJ databases">
        <authorList>
            <person name="Afonso C.L."/>
            <person name="Miller P.J."/>
            <person name="Scott M.A."/>
            <person name="Spackman E."/>
            <person name="Goraichik I."/>
            <person name="Dimitrov K.M."/>
            <person name="Suarez D.L."/>
            <person name="Swayne D.E."/>
        </authorList>
    </citation>
    <scope>NUCLEOTIDE SEQUENCE [LARGE SCALE GENOMIC DNA]</scope>
    <source>
        <strain evidence="2">Genome sequencing of Nitrospira japonica strain NJ11</strain>
    </source>
</reference>
<dbReference type="KEGG" id="nja:NSJP_4148"/>
<dbReference type="InterPro" id="IPR028098">
    <property type="entry name" value="Glyco_trans_4-like_N"/>
</dbReference>
<keyword evidence="3" id="KW-1185">Reference proteome</keyword>
<evidence type="ECO:0000313" key="2">
    <source>
        <dbReference type="EMBL" id="SLM50315.1"/>
    </source>
</evidence>
<dbReference type="EMBL" id="LT828648">
    <property type="protein sequence ID" value="SLM50315.1"/>
    <property type="molecule type" value="Genomic_DNA"/>
</dbReference>
<dbReference type="Pfam" id="PF13579">
    <property type="entry name" value="Glyco_trans_4_4"/>
    <property type="match status" value="1"/>
</dbReference>
<organism evidence="2 3">
    <name type="scientific">Nitrospira japonica</name>
    <dbReference type="NCBI Taxonomy" id="1325564"/>
    <lineage>
        <taxon>Bacteria</taxon>
        <taxon>Pseudomonadati</taxon>
        <taxon>Nitrospirota</taxon>
        <taxon>Nitrospiria</taxon>
        <taxon>Nitrospirales</taxon>
        <taxon>Nitrospiraceae</taxon>
        <taxon>Nitrospira</taxon>
    </lineage>
</organism>
<accession>A0A1W1IBF9</accession>
<protein>
    <submittedName>
        <fullName evidence="2">Glycosyl transferase group 1</fullName>
    </submittedName>
</protein>
<gene>
    <name evidence="2" type="ORF">NSJP_4148</name>
</gene>
<keyword evidence="2" id="KW-0808">Transferase</keyword>
<dbReference type="Pfam" id="PF13692">
    <property type="entry name" value="Glyco_trans_1_4"/>
    <property type="match status" value="1"/>
</dbReference>
<dbReference type="STRING" id="1325564.NSJP_4148"/>
<sequence>MLPQAVERPVQWLFLTRSLTCGGSQRQLVELVRSLAQRNAPVAVATLYDGGPMRAELQGTAAPVFSLAKQTRWDLVRCLARLVKLVRRMRPMVVHGYLGTANILALLAKIAAPSVTVVWGIRASNMDLRRYGWLDRTLYRLESRLSRFSDLIIVNSERGWEYAVAQGFPAEKMLCIPNGIDTERFKPDAEAGRRFRRRQRVGEDIPLIGLVGRIDPMKGHRTFLEAAAALIAAGGNARFVCVGNGEARRKKELRAQSERLGVAGLVTWLDEHDPIEEVYNGLDLLTSCSSYGEGFSNVVAEAMACGCPCVVTDVGDAGRIVGETGCIVTPDRSDEVVAAWEKLLSFSCSERANVGHAARDRIVRHFGLDRLVEASFSALTLAGSFK</sequence>
<evidence type="ECO:0000313" key="3">
    <source>
        <dbReference type="Proteomes" id="UP000192042"/>
    </source>
</evidence>
<feature type="domain" description="Glycosyltransferase subfamily 4-like N-terminal" evidence="1">
    <location>
        <begin position="22"/>
        <end position="179"/>
    </location>
</feature>
<evidence type="ECO:0000259" key="1">
    <source>
        <dbReference type="Pfam" id="PF13579"/>
    </source>
</evidence>
<name>A0A1W1IBF9_9BACT</name>
<dbReference type="Gene3D" id="3.40.50.2000">
    <property type="entry name" value="Glycogen Phosphorylase B"/>
    <property type="match status" value="2"/>
</dbReference>
<dbReference type="PANTHER" id="PTHR45947">
    <property type="entry name" value="SULFOQUINOVOSYL TRANSFERASE SQD2"/>
    <property type="match status" value="1"/>
</dbReference>